<protein>
    <submittedName>
        <fullName evidence="2">Uncharacterized protein</fullName>
    </submittedName>
</protein>
<name>A0AAV4W6D2_9ARAC</name>
<reference evidence="2 3" key="1">
    <citation type="submission" date="2021-06" db="EMBL/GenBank/DDBJ databases">
        <title>Caerostris darwini draft genome.</title>
        <authorList>
            <person name="Kono N."/>
            <person name="Arakawa K."/>
        </authorList>
    </citation>
    <scope>NUCLEOTIDE SEQUENCE [LARGE SCALE GENOMIC DNA]</scope>
</reference>
<evidence type="ECO:0000256" key="1">
    <source>
        <dbReference type="SAM" id="MobiDB-lite"/>
    </source>
</evidence>
<feature type="compositionally biased region" description="Low complexity" evidence="1">
    <location>
        <begin position="131"/>
        <end position="142"/>
    </location>
</feature>
<feature type="compositionally biased region" description="Basic and acidic residues" evidence="1">
    <location>
        <begin position="110"/>
        <end position="119"/>
    </location>
</feature>
<keyword evidence="3" id="KW-1185">Reference proteome</keyword>
<dbReference type="AlphaFoldDB" id="A0AAV4W6D2"/>
<sequence>MNSHTKVLSKEVKNTVEKKKTMENDETTPAMSPHTKYAEKYTRKRRVHHATNPTKTKHKCRRTLQQNASVEEDPHSGAQKNMSALSGVSSRLLSMVSPGYFRPPSPKAHGTSDRHHDSNPKPYFHIKNKIRTSSNTVRTSRSWVQPGPKTRKI</sequence>
<organism evidence="2 3">
    <name type="scientific">Caerostris darwini</name>
    <dbReference type="NCBI Taxonomy" id="1538125"/>
    <lineage>
        <taxon>Eukaryota</taxon>
        <taxon>Metazoa</taxon>
        <taxon>Ecdysozoa</taxon>
        <taxon>Arthropoda</taxon>
        <taxon>Chelicerata</taxon>
        <taxon>Arachnida</taxon>
        <taxon>Araneae</taxon>
        <taxon>Araneomorphae</taxon>
        <taxon>Entelegynae</taxon>
        <taxon>Araneoidea</taxon>
        <taxon>Araneidae</taxon>
        <taxon>Caerostris</taxon>
    </lineage>
</organism>
<dbReference type="Proteomes" id="UP001054837">
    <property type="component" value="Unassembled WGS sequence"/>
</dbReference>
<gene>
    <name evidence="2" type="ORF">CDAR_318831</name>
</gene>
<evidence type="ECO:0000313" key="2">
    <source>
        <dbReference type="EMBL" id="GIY78212.1"/>
    </source>
</evidence>
<evidence type="ECO:0000313" key="3">
    <source>
        <dbReference type="Proteomes" id="UP001054837"/>
    </source>
</evidence>
<comment type="caution">
    <text evidence="2">The sequence shown here is derived from an EMBL/GenBank/DDBJ whole genome shotgun (WGS) entry which is preliminary data.</text>
</comment>
<feature type="compositionally biased region" description="Basic and acidic residues" evidence="1">
    <location>
        <begin position="8"/>
        <end position="23"/>
    </location>
</feature>
<feature type="region of interest" description="Disordered" evidence="1">
    <location>
        <begin position="1"/>
        <end position="153"/>
    </location>
</feature>
<dbReference type="EMBL" id="BPLQ01014213">
    <property type="protein sequence ID" value="GIY78212.1"/>
    <property type="molecule type" value="Genomic_DNA"/>
</dbReference>
<feature type="compositionally biased region" description="Basic residues" evidence="1">
    <location>
        <begin position="42"/>
        <end position="62"/>
    </location>
</feature>
<feature type="compositionally biased region" description="Polar residues" evidence="1">
    <location>
        <begin position="78"/>
        <end position="92"/>
    </location>
</feature>
<proteinExistence type="predicted"/>
<accession>A0AAV4W6D2</accession>